<dbReference type="InterPro" id="IPR001245">
    <property type="entry name" value="Ser-Thr/Tyr_kinase_cat_dom"/>
</dbReference>
<accession>A0A6J1B7K6</accession>
<dbReference type="Pfam" id="PF07714">
    <property type="entry name" value="PK_Tyr_Ser-Thr"/>
    <property type="match status" value="1"/>
</dbReference>
<keyword evidence="7" id="KW-0677">Repeat</keyword>
<evidence type="ECO:0000256" key="13">
    <source>
        <dbReference type="ARBA" id="ARBA00023170"/>
    </source>
</evidence>
<proteinExistence type="inferred from homology"/>
<keyword evidence="9" id="KW-0418">Kinase</keyword>
<evidence type="ECO:0000259" key="19">
    <source>
        <dbReference type="PROSITE" id="PS50011"/>
    </source>
</evidence>
<evidence type="ECO:0000256" key="9">
    <source>
        <dbReference type="ARBA" id="ARBA00022777"/>
    </source>
</evidence>
<dbReference type="InterPro" id="IPR017441">
    <property type="entry name" value="Protein_kinase_ATP_BS"/>
</dbReference>
<feature type="non-terminal residue" evidence="21">
    <location>
        <position position="1"/>
    </location>
</feature>
<keyword evidence="5 18" id="KW-0812">Transmembrane</keyword>
<feature type="region of interest" description="Disordered" evidence="17">
    <location>
        <begin position="20"/>
        <end position="45"/>
    </location>
</feature>
<dbReference type="GO" id="GO:0005886">
    <property type="term" value="C:plasma membrane"/>
    <property type="evidence" value="ECO:0007669"/>
    <property type="project" value="TreeGrafter"/>
</dbReference>
<keyword evidence="14" id="KW-0325">Glycoprotein</keyword>
<evidence type="ECO:0000256" key="16">
    <source>
        <dbReference type="RuleBase" id="RU000304"/>
    </source>
</evidence>
<feature type="transmembrane region" description="Helical" evidence="18">
    <location>
        <begin position="50"/>
        <end position="72"/>
    </location>
</feature>
<evidence type="ECO:0000256" key="5">
    <source>
        <dbReference type="ARBA" id="ARBA00022692"/>
    </source>
</evidence>
<evidence type="ECO:0000313" key="20">
    <source>
        <dbReference type="Proteomes" id="UP000504621"/>
    </source>
</evidence>
<dbReference type="AlphaFoldDB" id="A0A6J1B7K6"/>
<evidence type="ECO:0000256" key="17">
    <source>
        <dbReference type="SAM" id="MobiDB-lite"/>
    </source>
</evidence>
<keyword evidence="11 18" id="KW-1133">Transmembrane helix</keyword>
<evidence type="ECO:0000256" key="14">
    <source>
        <dbReference type="ARBA" id="ARBA00023180"/>
    </source>
</evidence>
<gene>
    <name evidence="21" type="primary">LOC110424301</name>
</gene>
<feature type="binding site" evidence="15">
    <location>
        <position position="135"/>
    </location>
    <ligand>
        <name>ATP</name>
        <dbReference type="ChEBI" id="CHEBI:30616"/>
    </ligand>
</feature>
<dbReference type="OrthoDB" id="4062651at2759"/>
<keyword evidence="3" id="KW-0597">Phosphoprotein</keyword>
<dbReference type="PROSITE" id="PS50011">
    <property type="entry name" value="PROTEIN_KINASE_DOM"/>
    <property type="match status" value="1"/>
</dbReference>
<reference evidence="21" key="1">
    <citation type="submission" date="2025-08" db="UniProtKB">
        <authorList>
            <consortium name="RefSeq"/>
        </authorList>
    </citation>
    <scope>IDENTIFICATION</scope>
    <source>
        <tissue evidence="21">Leaf</tissue>
    </source>
</reference>
<dbReference type="PANTHER" id="PTHR27002">
    <property type="entry name" value="RECEPTOR-LIKE SERINE/THREONINE-PROTEIN KINASE SD1-8"/>
    <property type="match status" value="1"/>
</dbReference>
<dbReference type="Gene3D" id="3.30.200.20">
    <property type="entry name" value="Phosphorylase Kinase, domain 1"/>
    <property type="match status" value="1"/>
</dbReference>
<keyword evidence="12 18" id="KW-0472">Membrane</keyword>
<dbReference type="GO" id="GO:0004674">
    <property type="term" value="F:protein serine/threonine kinase activity"/>
    <property type="evidence" value="ECO:0007669"/>
    <property type="project" value="UniProtKB-KW"/>
</dbReference>
<dbReference type="PROSITE" id="PS00108">
    <property type="entry name" value="PROTEIN_KINASE_ST"/>
    <property type="match status" value="1"/>
</dbReference>
<evidence type="ECO:0000256" key="11">
    <source>
        <dbReference type="ARBA" id="ARBA00022989"/>
    </source>
</evidence>
<keyword evidence="8 15" id="KW-0547">Nucleotide-binding</keyword>
<evidence type="ECO:0000256" key="7">
    <source>
        <dbReference type="ARBA" id="ARBA00022737"/>
    </source>
</evidence>
<protein>
    <submittedName>
        <fullName evidence="21">Cysteine-rich receptor-like protein kinase 10</fullName>
    </submittedName>
</protein>
<comment type="subcellular location">
    <subcellularLocation>
        <location evidence="1">Membrane</location>
        <topology evidence="1">Single-pass membrane protein</topology>
    </subcellularLocation>
</comment>
<dbReference type="InterPro" id="IPR011009">
    <property type="entry name" value="Kinase-like_dom_sf"/>
</dbReference>
<feature type="region of interest" description="Disordered" evidence="17">
    <location>
        <begin position="403"/>
        <end position="425"/>
    </location>
</feature>
<evidence type="ECO:0000256" key="18">
    <source>
        <dbReference type="SAM" id="Phobius"/>
    </source>
</evidence>
<organism evidence="20 21">
    <name type="scientific">Herrania umbratica</name>
    <dbReference type="NCBI Taxonomy" id="108875"/>
    <lineage>
        <taxon>Eukaryota</taxon>
        <taxon>Viridiplantae</taxon>
        <taxon>Streptophyta</taxon>
        <taxon>Embryophyta</taxon>
        <taxon>Tracheophyta</taxon>
        <taxon>Spermatophyta</taxon>
        <taxon>Magnoliopsida</taxon>
        <taxon>eudicotyledons</taxon>
        <taxon>Gunneridae</taxon>
        <taxon>Pentapetalae</taxon>
        <taxon>rosids</taxon>
        <taxon>malvids</taxon>
        <taxon>Malvales</taxon>
        <taxon>Malvaceae</taxon>
        <taxon>Byttnerioideae</taxon>
        <taxon>Herrania</taxon>
    </lineage>
</organism>
<evidence type="ECO:0000256" key="10">
    <source>
        <dbReference type="ARBA" id="ARBA00022840"/>
    </source>
</evidence>
<dbReference type="SMART" id="SM00220">
    <property type="entry name" value="S_TKc"/>
    <property type="match status" value="1"/>
</dbReference>
<evidence type="ECO:0000256" key="4">
    <source>
        <dbReference type="ARBA" id="ARBA00022679"/>
    </source>
</evidence>
<keyword evidence="2 16" id="KW-0723">Serine/threonine-protein kinase</keyword>
<evidence type="ECO:0000256" key="3">
    <source>
        <dbReference type="ARBA" id="ARBA00022553"/>
    </source>
</evidence>
<dbReference type="RefSeq" id="XP_021294529.1">
    <property type="nucleotide sequence ID" value="XM_021438854.1"/>
</dbReference>
<dbReference type="Proteomes" id="UP000504621">
    <property type="component" value="Unplaced"/>
</dbReference>
<dbReference type="GeneID" id="110424301"/>
<comment type="similarity">
    <text evidence="16">Belongs to the protein kinase superfamily.</text>
</comment>
<name>A0A6J1B7K6_9ROSI</name>
<keyword evidence="13" id="KW-0675">Receptor</keyword>
<dbReference type="PANTHER" id="PTHR27002:SF1073">
    <property type="entry name" value="CYSTEINE-RICH RECEPTOR-LIKE PROTEIN KINASE 29"/>
    <property type="match status" value="1"/>
</dbReference>
<dbReference type="GO" id="GO:0005524">
    <property type="term" value="F:ATP binding"/>
    <property type="evidence" value="ECO:0007669"/>
    <property type="project" value="UniProtKB-UniRule"/>
</dbReference>
<dbReference type="SUPFAM" id="SSF56112">
    <property type="entry name" value="Protein kinase-like (PK-like)"/>
    <property type="match status" value="1"/>
</dbReference>
<dbReference type="Gene3D" id="1.10.510.10">
    <property type="entry name" value="Transferase(Phosphotransferase) domain 1"/>
    <property type="match status" value="1"/>
</dbReference>
<evidence type="ECO:0000256" key="12">
    <source>
        <dbReference type="ARBA" id="ARBA00023136"/>
    </source>
</evidence>
<feature type="compositionally biased region" description="Pro residues" evidence="17">
    <location>
        <begin position="22"/>
        <end position="38"/>
    </location>
</feature>
<dbReference type="InterPro" id="IPR008271">
    <property type="entry name" value="Ser/Thr_kinase_AS"/>
</dbReference>
<evidence type="ECO:0000313" key="21">
    <source>
        <dbReference type="RefSeq" id="XP_021294529.1"/>
    </source>
</evidence>
<dbReference type="CDD" id="cd14066">
    <property type="entry name" value="STKc_IRAK"/>
    <property type="match status" value="1"/>
</dbReference>
<dbReference type="InterPro" id="IPR000719">
    <property type="entry name" value="Prot_kinase_dom"/>
</dbReference>
<evidence type="ECO:0000256" key="1">
    <source>
        <dbReference type="ARBA" id="ARBA00004167"/>
    </source>
</evidence>
<feature type="compositionally biased region" description="Low complexity" evidence="17">
    <location>
        <begin position="403"/>
        <end position="412"/>
    </location>
</feature>
<dbReference type="PROSITE" id="PS00107">
    <property type="entry name" value="PROTEIN_KINASE_ATP"/>
    <property type="match status" value="1"/>
</dbReference>
<keyword evidence="10 15" id="KW-0067">ATP-binding</keyword>
<keyword evidence="20" id="KW-1185">Reference proteome</keyword>
<keyword evidence="4" id="KW-0808">Transferase</keyword>
<feature type="domain" description="Protein kinase" evidence="19">
    <location>
        <begin position="107"/>
        <end position="381"/>
    </location>
</feature>
<evidence type="ECO:0000256" key="2">
    <source>
        <dbReference type="ARBA" id="ARBA00022527"/>
    </source>
</evidence>
<sequence>CRVLRPSCFLRFESSPFFETPVPLPSSPPSRTSPPPPSTGGKGNNTTRTIIIVVASVVGVVILITIAICIFLRARRNWEKVETADEIIRVESLQFDFATIRVATDNFSDANKLGQGGFGAVYKGLLSGGQEVAVKRLSTDSGQGEVEFKNEVLLVAKLQHRNLVRFLGFCLEGRERLLIYEFVPNTSLDYFIFDPVKRAQLNWERRYKIIGGIARGLLYLHEDSRLRIIHRDLKASNVLLDAEMNPKIADFGMARLFVRDETQGNTSRIVGTYGYMAPEYAMHGQFSVKSDVFSFGVIILEIISGQKNNCFRNGDSVEDLLSCAWKNWKEGTALNIIDPTLRDGSRNEMLRCIHIGLLCVQENVANRPTMATVVLMLNSFSISLPLPSQPAFFMHSSIDSDMSSSRGYSSRMSESKQSKSESIPLSVNEVSISELYPR</sequence>
<evidence type="ECO:0000256" key="8">
    <source>
        <dbReference type="ARBA" id="ARBA00022741"/>
    </source>
</evidence>
<dbReference type="FunFam" id="1.10.510.10:FF:000343">
    <property type="entry name" value="Cysteine-rich receptor-like protein kinase 28"/>
    <property type="match status" value="1"/>
</dbReference>
<keyword evidence="6" id="KW-0732">Signal</keyword>
<evidence type="ECO:0000256" key="15">
    <source>
        <dbReference type="PROSITE-ProRule" id="PRU10141"/>
    </source>
</evidence>
<evidence type="ECO:0000256" key="6">
    <source>
        <dbReference type="ARBA" id="ARBA00022729"/>
    </source>
</evidence>
<dbReference type="FunFam" id="3.30.200.20:FF:000959">
    <property type="entry name" value="Cysteine-rich receptor-like protein kinase 17"/>
    <property type="match status" value="1"/>
</dbReference>